<dbReference type="SUPFAM" id="SSF54427">
    <property type="entry name" value="NTF2-like"/>
    <property type="match status" value="1"/>
</dbReference>
<dbReference type="CDD" id="cd00531">
    <property type="entry name" value="NTF2_like"/>
    <property type="match status" value="1"/>
</dbReference>
<dbReference type="Gene3D" id="3.10.450.50">
    <property type="match status" value="1"/>
</dbReference>
<evidence type="ECO:0000313" key="2">
    <source>
        <dbReference type="EMBL" id="NKE69384.1"/>
    </source>
</evidence>
<dbReference type="Proteomes" id="UP000534783">
    <property type="component" value="Unassembled WGS sequence"/>
</dbReference>
<proteinExistence type="predicted"/>
<dbReference type="Pfam" id="PF13577">
    <property type="entry name" value="SnoaL_4"/>
    <property type="match status" value="1"/>
</dbReference>
<feature type="domain" description="SnoaL-like" evidence="1">
    <location>
        <begin position="9"/>
        <end position="119"/>
    </location>
</feature>
<dbReference type="InterPro" id="IPR037401">
    <property type="entry name" value="SnoaL-like"/>
</dbReference>
<sequence>MIETINGLFIGTDQRDWVWVKKCFAPRVHFDMTSLTGGEPAMMTPKEIADIWKKGLKPLKAIHHQSGNFIVRVTDKEATAFCYGIAMHYLPNKTGRNTRTFVGSYDFHLEKRGARWQIDLIKFNLKYIDGNLNLENS</sequence>
<organism evidence="2 3">
    <name type="scientific">Candidatus Manganitrophus noduliformans</name>
    <dbReference type="NCBI Taxonomy" id="2606439"/>
    <lineage>
        <taxon>Bacteria</taxon>
        <taxon>Pseudomonadati</taxon>
        <taxon>Nitrospirota</taxon>
        <taxon>Nitrospiria</taxon>
        <taxon>Candidatus Troglogloeales</taxon>
        <taxon>Candidatus Manganitrophaceae</taxon>
        <taxon>Candidatus Manganitrophus</taxon>
    </lineage>
</organism>
<protein>
    <submittedName>
        <fullName evidence="2">Nuclear transport factor 2 family protein</fullName>
    </submittedName>
</protein>
<dbReference type="EMBL" id="VTOW01000001">
    <property type="protein sequence ID" value="NKE69384.1"/>
    <property type="molecule type" value="Genomic_DNA"/>
</dbReference>
<accession>A0A7X6I9J3</accession>
<keyword evidence="3" id="KW-1185">Reference proteome</keyword>
<name>A0A7X6I9J3_9BACT</name>
<evidence type="ECO:0000259" key="1">
    <source>
        <dbReference type="Pfam" id="PF13577"/>
    </source>
</evidence>
<dbReference type="AlphaFoldDB" id="A0A7X6I9J3"/>
<dbReference type="RefSeq" id="WP_168059167.1">
    <property type="nucleotide sequence ID" value="NZ_VTOW01000001.1"/>
</dbReference>
<reference evidence="2 3" key="1">
    <citation type="journal article" date="2020" name="Nature">
        <title>Bacterial chemolithoautotrophy via manganese oxidation.</title>
        <authorList>
            <person name="Yu H."/>
            <person name="Leadbetter J.R."/>
        </authorList>
    </citation>
    <scope>NUCLEOTIDE SEQUENCE [LARGE SCALE GENOMIC DNA]</scope>
    <source>
        <strain evidence="2 3">Mn-1</strain>
    </source>
</reference>
<comment type="caution">
    <text evidence="2">The sequence shown here is derived from an EMBL/GenBank/DDBJ whole genome shotgun (WGS) entry which is preliminary data.</text>
</comment>
<dbReference type="InterPro" id="IPR032710">
    <property type="entry name" value="NTF2-like_dom_sf"/>
</dbReference>
<evidence type="ECO:0000313" key="3">
    <source>
        <dbReference type="Proteomes" id="UP000534783"/>
    </source>
</evidence>
<gene>
    <name evidence="2" type="ORF">MNODULE_01275</name>
</gene>